<protein>
    <recommendedName>
        <fullName evidence="1">Thioredoxin domain-containing protein</fullName>
    </recommendedName>
</protein>
<evidence type="ECO:0000259" key="1">
    <source>
        <dbReference type="Pfam" id="PF00085"/>
    </source>
</evidence>
<comment type="caution">
    <text evidence="2">The sequence shown here is derived from an EMBL/GenBank/DDBJ whole genome shotgun (WGS) entry which is preliminary data.</text>
</comment>
<evidence type="ECO:0000313" key="3">
    <source>
        <dbReference type="Proteomes" id="UP000297597"/>
    </source>
</evidence>
<keyword evidence="3" id="KW-1185">Reference proteome</keyword>
<dbReference type="InterPro" id="IPR036249">
    <property type="entry name" value="Thioredoxin-like_sf"/>
</dbReference>
<dbReference type="Gene3D" id="3.40.30.10">
    <property type="entry name" value="Glutaredoxin"/>
    <property type="match status" value="1"/>
</dbReference>
<name>A0A4Y7RQR6_9FIRM</name>
<dbReference type="CDD" id="cd02947">
    <property type="entry name" value="TRX_family"/>
    <property type="match status" value="1"/>
</dbReference>
<organism evidence="2 3">
    <name type="scientific">Pelotomaculum propionicicum</name>
    <dbReference type="NCBI Taxonomy" id="258475"/>
    <lineage>
        <taxon>Bacteria</taxon>
        <taxon>Bacillati</taxon>
        <taxon>Bacillota</taxon>
        <taxon>Clostridia</taxon>
        <taxon>Eubacteriales</taxon>
        <taxon>Desulfotomaculaceae</taxon>
        <taxon>Pelotomaculum</taxon>
    </lineage>
</organism>
<dbReference type="SUPFAM" id="SSF52833">
    <property type="entry name" value="Thioredoxin-like"/>
    <property type="match status" value="1"/>
</dbReference>
<dbReference type="EMBL" id="QFFZ01000015">
    <property type="protein sequence ID" value="TEB11344.1"/>
    <property type="molecule type" value="Genomic_DNA"/>
</dbReference>
<proteinExistence type="predicted"/>
<dbReference type="AlphaFoldDB" id="A0A4Y7RQR6"/>
<feature type="domain" description="Thioredoxin" evidence="1">
    <location>
        <begin position="24"/>
        <end position="77"/>
    </location>
</feature>
<dbReference type="InterPro" id="IPR013766">
    <property type="entry name" value="Thioredoxin_domain"/>
</dbReference>
<dbReference type="Proteomes" id="UP000297597">
    <property type="component" value="Unassembled WGS sequence"/>
</dbReference>
<evidence type="ECO:0000313" key="2">
    <source>
        <dbReference type="EMBL" id="TEB11344.1"/>
    </source>
</evidence>
<accession>A0A4Y7RQR6</accession>
<gene>
    <name evidence="2" type="ORF">Pmgp_01707</name>
</gene>
<dbReference type="Pfam" id="PF00085">
    <property type="entry name" value="Thioredoxin"/>
    <property type="match status" value="1"/>
</dbReference>
<sequence length="81" mass="9064">MLFFNAQVTESLTFVSLIENINSGNGNEYKIVKVDMATKKTLAAEYNIEKVPAVVVLDQGKIVKRLDCVMDKEIIKNQLGM</sequence>
<reference evidence="2 3" key="1">
    <citation type="journal article" date="2018" name="Environ. Microbiol.">
        <title>Novel energy conservation strategies and behaviour of Pelotomaculum schinkii driving syntrophic propionate catabolism.</title>
        <authorList>
            <person name="Hidalgo-Ahumada C.A.P."/>
            <person name="Nobu M.K."/>
            <person name="Narihiro T."/>
            <person name="Tamaki H."/>
            <person name="Liu W.T."/>
            <person name="Kamagata Y."/>
            <person name="Stams A.J.M."/>
            <person name="Imachi H."/>
            <person name="Sousa D.Z."/>
        </authorList>
    </citation>
    <scope>NUCLEOTIDE SEQUENCE [LARGE SCALE GENOMIC DNA]</scope>
    <source>
        <strain evidence="2 3">MGP</strain>
    </source>
</reference>
<dbReference type="RefSeq" id="WP_345789134.1">
    <property type="nucleotide sequence ID" value="NZ_QFFZ01000015.1"/>
</dbReference>